<comment type="caution">
    <text evidence="2">The sequence shown here is derived from an EMBL/GenBank/DDBJ whole genome shotgun (WGS) entry which is preliminary data.</text>
</comment>
<dbReference type="PANTHER" id="PTHR46060">
    <property type="entry name" value="MARINER MOS1 TRANSPOSASE-LIKE PROTEIN"/>
    <property type="match status" value="1"/>
</dbReference>
<dbReference type="Proteomes" id="UP000230233">
    <property type="component" value="Chromosome II"/>
</dbReference>
<evidence type="ECO:0000313" key="2">
    <source>
        <dbReference type="EMBL" id="PIC48643.1"/>
    </source>
</evidence>
<keyword evidence="1" id="KW-0732">Signal</keyword>
<reference evidence="3" key="1">
    <citation type="submission" date="2017-10" db="EMBL/GenBank/DDBJ databases">
        <title>Rapid genome shrinkage in a self-fertile nematode reveals novel sperm competition proteins.</title>
        <authorList>
            <person name="Yin D."/>
            <person name="Schwarz E.M."/>
            <person name="Thomas C.G."/>
            <person name="Felde R.L."/>
            <person name="Korf I.F."/>
            <person name="Cutter A.D."/>
            <person name="Schartner C.M."/>
            <person name="Ralston E.J."/>
            <person name="Meyer B.J."/>
            <person name="Haag E.S."/>
        </authorList>
    </citation>
    <scope>NUCLEOTIDE SEQUENCE [LARGE SCALE GENOMIC DNA]</scope>
    <source>
        <strain evidence="3">JU1422</strain>
    </source>
</reference>
<dbReference type="STRING" id="1611254.A0A2G5VA29"/>
<protein>
    <recommendedName>
        <fullName evidence="4">Mos1 transposase HTH domain-containing protein</fullName>
    </recommendedName>
</protein>
<name>A0A2G5VA29_9PELO</name>
<dbReference type="EMBL" id="PDUG01000002">
    <property type="protein sequence ID" value="PIC48643.1"/>
    <property type="molecule type" value="Genomic_DNA"/>
</dbReference>
<keyword evidence="3" id="KW-1185">Reference proteome</keyword>
<dbReference type="GO" id="GO:0003676">
    <property type="term" value="F:nucleic acid binding"/>
    <property type="evidence" value="ECO:0007669"/>
    <property type="project" value="InterPro"/>
</dbReference>
<accession>A0A2G5VA29</accession>
<gene>
    <name evidence="2" type="primary">Cnig_chr_II.g7541</name>
    <name evidence="2" type="ORF">B9Z55_007541</name>
</gene>
<proteinExistence type="predicted"/>
<dbReference type="PANTHER" id="PTHR46060:SF1">
    <property type="entry name" value="MARINER MOS1 TRANSPOSASE-LIKE PROTEIN"/>
    <property type="match status" value="1"/>
</dbReference>
<dbReference type="OrthoDB" id="6622399at2759"/>
<sequence>MGMFLLSLLRMFSSLDDLTTVDEKWISHSNNMRKGQLIAKEQLALDVSEPKFLVKNVESKQGEKTEVYFQHDCAISPVTRGISQKLVSFGWTILLHSSYFPNLSLSDKWSFKALKHHLDRKYFD</sequence>
<feature type="chain" id="PRO_5013835246" description="Mos1 transposase HTH domain-containing protein" evidence="1">
    <location>
        <begin position="16"/>
        <end position="124"/>
    </location>
</feature>
<dbReference type="InterPro" id="IPR052709">
    <property type="entry name" value="Transposase-MT_Hybrid"/>
</dbReference>
<evidence type="ECO:0000313" key="3">
    <source>
        <dbReference type="Proteomes" id="UP000230233"/>
    </source>
</evidence>
<dbReference type="InterPro" id="IPR036397">
    <property type="entry name" value="RNaseH_sf"/>
</dbReference>
<dbReference type="Gene3D" id="3.30.420.10">
    <property type="entry name" value="Ribonuclease H-like superfamily/Ribonuclease H"/>
    <property type="match status" value="1"/>
</dbReference>
<dbReference type="AlphaFoldDB" id="A0A2G5VA29"/>
<feature type="signal peptide" evidence="1">
    <location>
        <begin position="1"/>
        <end position="15"/>
    </location>
</feature>
<organism evidence="2 3">
    <name type="scientific">Caenorhabditis nigoni</name>
    <dbReference type="NCBI Taxonomy" id="1611254"/>
    <lineage>
        <taxon>Eukaryota</taxon>
        <taxon>Metazoa</taxon>
        <taxon>Ecdysozoa</taxon>
        <taxon>Nematoda</taxon>
        <taxon>Chromadorea</taxon>
        <taxon>Rhabditida</taxon>
        <taxon>Rhabditina</taxon>
        <taxon>Rhabditomorpha</taxon>
        <taxon>Rhabditoidea</taxon>
        <taxon>Rhabditidae</taxon>
        <taxon>Peloderinae</taxon>
        <taxon>Caenorhabditis</taxon>
    </lineage>
</organism>
<evidence type="ECO:0000256" key="1">
    <source>
        <dbReference type="SAM" id="SignalP"/>
    </source>
</evidence>
<evidence type="ECO:0008006" key="4">
    <source>
        <dbReference type="Google" id="ProtNLM"/>
    </source>
</evidence>